<name>K2RAS5_MACPH</name>
<gene>
    <name evidence="1" type="ORF">MPH_12944</name>
</gene>
<reference evidence="1 2" key="1">
    <citation type="journal article" date="2012" name="BMC Genomics">
        <title>Tools to kill: Genome of one of the most destructive plant pathogenic fungi Macrophomina phaseolina.</title>
        <authorList>
            <person name="Islam M.S."/>
            <person name="Haque M.S."/>
            <person name="Islam M.M."/>
            <person name="Emdad E.M."/>
            <person name="Halim A."/>
            <person name="Hossen Q.M.M."/>
            <person name="Hossain M.Z."/>
            <person name="Ahmed B."/>
            <person name="Rahim S."/>
            <person name="Rahman M.S."/>
            <person name="Alam M.M."/>
            <person name="Hou S."/>
            <person name="Wan X."/>
            <person name="Saito J.A."/>
            <person name="Alam M."/>
        </authorList>
    </citation>
    <scope>NUCLEOTIDE SEQUENCE [LARGE SCALE GENOMIC DNA]</scope>
    <source>
        <strain evidence="1 2">MS6</strain>
    </source>
</reference>
<protein>
    <submittedName>
        <fullName evidence="1">Uncharacterized protein</fullName>
    </submittedName>
</protein>
<evidence type="ECO:0000313" key="2">
    <source>
        <dbReference type="Proteomes" id="UP000007129"/>
    </source>
</evidence>
<dbReference type="InParanoid" id="K2RAS5"/>
<accession>K2RAS5</accession>
<dbReference type="EMBL" id="AHHD01000541">
    <property type="protein sequence ID" value="EKG09982.1"/>
    <property type="molecule type" value="Genomic_DNA"/>
</dbReference>
<proteinExistence type="predicted"/>
<comment type="caution">
    <text evidence="1">The sequence shown here is derived from an EMBL/GenBank/DDBJ whole genome shotgun (WGS) entry which is preliminary data.</text>
</comment>
<dbReference type="PROSITE" id="PS51257">
    <property type="entry name" value="PROKAR_LIPOPROTEIN"/>
    <property type="match status" value="1"/>
</dbReference>
<dbReference type="VEuPathDB" id="FungiDB:MPH_12944"/>
<dbReference type="AlphaFoldDB" id="K2RAS5"/>
<evidence type="ECO:0000313" key="1">
    <source>
        <dbReference type="EMBL" id="EKG09982.1"/>
    </source>
</evidence>
<organism evidence="1 2">
    <name type="scientific">Macrophomina phaseolina (strain MS6)</name>
    <name type="common">Charcoal rot fungus</name>
    <dbReference type="NCBI Taxonomy" id="1126212"/>
    <lineage>
        <taxon>Eukaryota</taxon>
        <taxon>Fungi</taxon>
        <taxon>Dikarya</taxon>
        <taxon>Ascomycota</taxon>
        <taxon>Pezizomycotina</taxon>
        <taxon>Dothideomycetes</taxon>
        <taxon>Dothideomycetes incertae sedis</taxon>
        <taxon>Botryosphaeriales</taxon>
        <taxon>Botryosphaeriaceae</taxon>
        <taxon>Macrophomina</taxon>
    </lineage>
</organism>
<dbReference type="HOGENOM" id="CLU_1722722_0_0_1"/>
<sequence>MNRRLAPQAELSLTLSQKLPLPFLAPALLQACINQQKMEYVKMGDIRSVDSTNGQRGRMHARDPNGSVSCQAWISLPATRSPRPYAKQSIDRYDQRRQLSSVSIPRAEPDGSTICADIWTSCKQAVERMLLCLVDCVTDEREPHWSEYEPGP</sequence>
<dbReference type="Proteomes" id="UP000007129">
    <property type="component" value="Unassembled WGS sequence"/>
</dbReference>